<dbReference type="InterPro" id="IPR002528">
    <property type="entry name" value="MATE_fam"/>
</dbReference>
<evidence type="ECO:0000256" key="11">
    <source>
        <dbReference type="ARBA" id="ARBA00023136"/>
    </source>
</evidence>
<feature type="transmembrane region" description="Helical" evidence="13">
    <location>
        <begin position="368"/>
        <end position="393"/>
    </location>
</feature>
<feature type="transmembrane region" description="Helical" evidence="13">
    <location>
        <begin position="100"/>
        <end position="122"/>
    </location>
</feature>
<evidence type="ECO:0000256" key="13">
    <source>
        <dbReference type="SAM" id="Phobius"/>
    </source>
</evidence>
<evidence type="ECO:0000256" key="6">
    <source>
        <dbReference type="ARBA" id="ARBA00022449"/>
    </source>
</evidence>
<evidence type="ECO:0000256" key="5">
    <source>
        <dbReference type="ARBA" id="ARBA00022448"/>
    </source>
</evidence>
<evidence type="ECO:0000256" key="12">
    <source>
        <dbReference type="ARBA" id="ARBA00031636"/>
    </source>
</evidence>
<protein>
    <recommendedName>
        <fullName evidence="4">Probable multidrug resistance protein NorM</fullName>
    </recommendedName>
    <alternativeName>
        <fullName evidence="12">Multidrug-efflux transporter</fullName>
    </alternativeName>
</protein>
<dbReference type="GO" id="GO:0042910">
    <property type="term" value="F:xenobiotic transmembrane transporter activity"/>
    <property type="evidence" value="ECO:0007669"/>
    <property type="project" value="InterPro"/>
</dbReference>
<feature type="transmembrane region" description="Helical" evidence="13">
    <location>
        <begin position="59"/>
        <end position="79"/>
    </location>
</feature>
<evidence type="ECO:0000313" key="14">
    <source>
        <dbReference type="EMBL" id="MBE5920882.1"/>
    </source>
</evidence>
<name>A0A927YP49_9FIRM</name>
<sequence>MLTSLKKKYIGDKSFYKRYIFLATPMIIQNAITNFVSFLDNIMVGQLGQEAISAVATVNQLNFVFSLAVFGAASAGSIYGAQYFGKGDHKGHMYTFRFKLYSTLLVTILGILVFLGFGSDLISLFLTESAGASPELALELGLQYLGIILIGLIPFAVNQAYATNIKETGQTVVPMVAGMVAVATNAILDYCLIFGFGPFPKLGVAGAAIATVIARYIEAAIVIIWAHSHRSLNRYLEGAYMGFGIPKNVLGPIIIKGAPLMLNEVLWAAGMSAVTQSYSIRGMNVLTALSISNTVGNLFNIVFIQLGACISIIVGQYLGAGELEEAKDADNKMIVFSVFCCTIMAVIMFAFGGLFPHIYNVSDDIRALATKFIAVAAIWMPFCSFSHCSYFTLRSGGKTLVTFLFDSVFTWVVMAPLAFVLAHFTGLGIVWVYFFVCGTELIKNIMGYFMVKSNVWLQQIV</sequence>
<dbReference type="GO" id="GO:0005886">
    <property type="term" value="C:plasma membrane"/>
    <property type="evidence" value="ECO:0007669"/>
    <property type="project" value="UniProtKB-SubCell"/>
</dbReference>
<dbReference type="PIRSF" id="PIRSF006603">
    <property type="entry name" value="DinF"/>
    <property type="match status" value="1"/>
</dbReference>
<proteinExistence type="inferred from homology"/>
<dbReference type="Pfam" id="PF01554">
    <property type="entry name" value="MatE"/>
    <property type="match status" value="2"/>
</dbReference>
<keyword evidence="8 13" id="KW-0812">Transmembrane</keyword>
<dbReference type="NCBIfam" id="TIGR00797">
    <property type="entry name" value="matE"/>
    <property type="match status" value="1"/>
</dbReference>
<evidence type="ECO:0000256" key="8">
    <source>
        <dbReference type="ARBA" id="ARBA00022692"/>
    </source>
</evidence>
<dbReference type="PANTHER" id="PTHR43298:SF2">
    <property type="entry name" value="FMN_FAD EXPORTER YEEO-RELATED"/>
    <property type="match status" value="1"/>
</dbReference>
<dbReference type="InterPro" id="IPR050222">
    <property type="entry name" value="MATE_MdtK"/>
</dbReference>
<dbReference type="EMBL" id="SVER01000059">
    <property type="protein sequence ID" value="MBE5920882.1"/>
    <property type="molecule type" value="Genomic_DNA"/>
</dbReference>
<keyword evidence="6" id="KW-0050">Antiport</keyword>
<feature type="transmembrane region" description="Helical" evidence="13">
    <location>
        <begin position="202"/>
        <end position="226"/>
    </location>
</feature>
<feature type="transmembrane region" description="Helical" evidence="13">
    <location>
        <begin position="333"/>
        <end position="356"/>
    </location>
</feature>
<dbReference type="AlphaFoldDB" id="A0A927YP49"/>
<evidence type="ECO:0000256" key="7">
    <source>
        <dbReference type="ARBA" id="ARBA00022475"/>
    </source>
</evidence>
<evidence type="ECO:0000313" key="15">
    <source>
        <dbReference type="Proteomes" id="UP000766246"/>
    </source>
</evidence>
<comment type="similarity">
    <text evidence="3">Belongs to the multi antimicrobial extrusion (MATE) (TC 2.A.66.1) family.</text>
</comment>
<evidence type="ECO:0000256" key="3">
    <source>
        <dbReference type="ARBA" id="ARBA00010199"/>
    </source>
</evidence>
<organism evidence="14 15">
    <name type="scientific">Pseudobutyrivibrio ruminis</name>
    <dbReference type="NCBI Taxonomy" id="46206"/>
    <lineage>
        <taxon>Bacteria</taxon>
        <taxon>Bacillati</taxon>
        <taxon>Bacillota</taxon>
        <taxon>Clostridia</taxon>
        <taxon>Lachnospirales</taxon>
        <taxon>Lachnospiraceae</taxon>
        <taxon>Pseudobutyrivibrio</taxon>
    </lineage>
</organism>
<comment type="caution">
    <text evidence="14">The sequence shown here is derived from an EMBL/GenBank/DDBJ whole genome shotgun (WGS) entry which is preliminary data.</text>
</comment>
<comment type="function">
    <text evidence="1">Multidrug efflux pump.</text>
</comment>
<dbReference type="GO" id="GO:0015297">
    <property type="term" value="F:antiporter activity"/>
    <property type="evidence" value="ECO:0007669"/>
    <property type="project" value="UniProtKB-KW"/>
</dbReference>
<dbReference type="PANTHER" id="PTHR43298">
    <property type="entry name" value="MULTIDRUG RESISTANCE PROTEIN NORM-RELATED"/>
    <property type="match status" value="1"/>
</dbReference>
<reference evidence="14" key="1">
    <citation type="submission" date="2019-04" db="EMBL/GenBank/DDBJ databases">
        <title>Evolution of Biomass-Degrading Anaerobic Consortia Revealed by Metagenomics.</title>
        <authorList>
            <person name="Peng X."/>
        </authorList>
    </citation>
    <scope>NUCLEOTIDE SEQUENCE</scope>
    <source>
        <strain evidence="14">SIG311</strain>
    </source>
</reference>
<keyword evidence="11 13" id="KW-0472">Membrane</keyword>
<comment type="subcellular location">
    <subcellularLocation>
        <location evidence="2">Cell membrane</location>
        <topology evidence="2">Multi-pass membrane protein</topology>
    </subcellularLocation>
</comment>
<keyword evidence="10" id="KW-0406">Ion transport</keyword>
<evidence type="ECO:0000256" key="9">
    <source>
        <dbReference type="ARBA" id="ARBA00022989"/>
    </source>
</evidence>
<evidence type="ECO:0000256" key="2">
    <source>
        <dbReference type="ARBA" id="ARBA00004651"/>
    </source>
</evidence>
<evidence type="ECO:0000256" key="10">
    <source>
        <dbReference type="ARBA" id="ARBA00023065"/>
    </source>
</evidence>
<keyword evidence="7" id="KW-1003">Cell membrane</keyword>
<feature type="transmembrane region" description="Helical" evidence="13">
    <location>
        <begin position="20"/>
        <end position="39"/>
    </location>
</feature>
<keyword evidence="5" id="KW-0813">Transport</keyword>
<feature type="transmembrane region" description="Helical" evidence="13">
    <location>
        <begin position="173"/>
        <end position="196"/>
    </location>
</feature>
<gene>
    <name evidence="14" type="ORF">E7272_13725</name>
</gene>
<evidence type="ECO:0000256" key="4">
    <source>
        <dbReference type="ARBA" id="ARBA00020268"/>
    </source>
</evidence>
<feature type="transmembrane region" description="Helical" evidence="13">
    <location>
        <begin position="298"/>
        <end position="318"/>
    </location>
</feature>
<dbReference type="GO" id="GO:0006811">
    <property type="term" value="P:monoatomic ion transport"/>
    <property type="evidence" value="ECO:0007669"/>
    <property type="project" value="UniProtKB-KW"/>
</dbReference>
<feature type="transmembrane region" description="Helical" evidence="13">
    <location>
        <begin position="142"/>
        <end position="161"/>
    </location>
</feature>
<evidence type="ECO:0000256" key="1">
    <source>
        <dbReference type="ARBA" id="ARBA00003408"/>
    </source>
</evidence>
<keyword evidence="9 13" id="KW-1133">Transmembrane helix</keyword>
<accession>A0A927YP49</accession>
<dbReference type="InterPro" id="IPR048279">
    <property type="entry name" value="MdtK-like"/>
</dbReference>
<dbReference type="Proteomes" id="UP000766246">
    <property type="component" value="Unassembled WGS sequence"/>
</dbReference>